<proteinExistence type="predicted"/>
<protein>
    <submittedName>
        <fullName evidence="1">Uncharacterized protein</fullName>
    </submittedName>
</protein>
<organism evidence="1 2">
    <name type="scientific">Mucuna pruriens</name>
    <name type="common">Velvet bean</name>
    <name type="synonym">Dolichos pruriens</name>
    <dbReference type="NCBI Taxonomy" id="157652"/>
    <lineage>
        <taxon>Eukaryota</taxon>
        <taxon>Viridiplantae</taxon>
        <taxon>Streptophyta</taxon>
        <taxon>Embryophyta</taxon>
        <taxon>Tracheophyta</taxon>
        <taxon>Spermatophyta</taxon>
        <taxon>Magnoliopsida</taxon>
        <taxon>eudicotyledons</taxon>
        <taxon>Gunneridae</taxon>
        <taxon>Pentapetalae</taxon>
        <taxon>rosids</taxon>
        <taxon>fabids</taxon>
        <taxon>Fabales</taxon>
        <taxon>Fabaceae</taxon>
        <taxon>Papilionoideae</taxon>
        <taxon>50 kb inversion clade</taxon>
        <taxon>NPAAA clade</taxon>
        <taxon>indigoferoid/millettioid clade</taxon>
        <taxon>Phaseoleae</taxon>
        <taxon>Mucuna</taxon>
    </lineage>
</organism>
<gene>
    <name evidence="1" type="ORF">CR513_02090</name>
</gene>
<evidence type="ECO:0000313" key="2">
    <source>
        <dbReference type="Proteomes" id="UP000257109"/>
    </source>
</evidence>
<evidence type="ECO:0000313" key="1">
    <source>
        <dbReference type="EMBL" id="RDY13049.1"/>
    </source>
</evidence>
<feature type="non-terminal residue" evidence="1">
    <location>
        <position position="83"/>
    </location>
</feature>
<accession>A0A371IDD2</accession>
<keyword evidence="2" id="KW-1185">Reference proteome</keyword>
<dbReference type="Proteomes" id="UP000257109">
    <property type="component" value="Unassembled WGS sequence"/>
</dbReference>
<sequence>MIVDKRVSLVITLGKYKDEILYDVVAMEETHILLGRPWQYNRKVTHDRVTIKFSFVYMGHKVTLKPLSAKEILEDQIKMKQKR</sequence>
<comment type="caution">
    <text evidence="1">The sequence shown here is derived from an EMBL/GenBank/DDBJ whole genome shotgun (WGS) entry which is preliminary data.</text>
</comment>
<dbReference type="AlphaFoldDB" id="A0A371IDD2"/>
<reference evidence="1" key="1">
    <citation type="submission" date="2018-05" db="EMBL/GenBank/DDBJ databases">
        <title>Draft genome of Mucuna pruriens seed.</title>
        <authorList>
            <person name="Nnadi N.E."/>
            <person name="Vos R."/>
            <person name="Hasami M.H."/>
            <person name="Devisetty U.K."/>
            <person name="Aguiy J.C."/>
        </authorList>
    </citation>
    <scope>NUCLEOTIDE SEQUENCE [LARGE SCALE GENOMIC DNA]</scope>
    <source>
        <strain evidence="1">JCA_2017</strain>
    </source>
</reference>
<dbReference type="PANTHER" id="PTHR35046:SF9">
    <property type="entry name" value="RNA-DIRECTED DNA POLYMERASE"/>
    <property type="match status" value="1"/>
</dbReference>
<name>A0A371IDD2_MUCPR</name>
<dbReference type="PANTHER" id="PTHR35046">
    <property type="entry name" value="ZINC KNUCKLE (CCHC-TYPE) FAMILY PROTEIN"/>
    <property type="match status" value="1"/>
</dbReference>
<dbReference type="EMBL" id="QJKJ01000353">
    <property type="protein sequence ID" value="RDY13049.1"/>
    <property type="molecule type" value="Genomic_DNA"/>
</dbReference>
<dbReference type="OrthoDB" id="1747743at2759"/>